<dbReference type="InterPro" id="IPR049883">
    <property type="entry name" value="NOTCH1_EGF-like"/>
</dbReference>
<reference evidence="8" key="1">
    <citation type="submission" date="2025-08" db="UniProtKB">
        <authorList>
            <consortium name="Ensembl"/>
        </authorList>
    </citation>
    <scope>IDENTIFICATION</scope>
</reference>
<dbReference type="Ensembl" id="ENSEBUT00000019669.1">
    <property type="protein sequence ID" value="ENSEBUP00000019093.1"/>
    <property type="gene ID" value="ENSEBUG00000011901.1"/>
</dbReference>
<dbReference type="PROSITE" id="PS01186">
    <property type="entry name" value="EGF_2"/>
    <property type="match status" value="1"/>
</dbReference>
<dbReference type="InterPro" id="IPR001881">
    <property type="entry name" value="EGF-like_Ca-bd_dom"/>
</dbReference>
<keyword evidence="2 6" id="KW-0245">EGF-like domain</keyword>
<dbReference type="Proteomes" id="UP000694388">
    <property type="component" value="Unplaced"/>
</dbReference>
<accession>A0A8C4QQM7</accession>
<dbReference type="FunFam" id="2.10.25.10:FF:000240">
    <property type="entry name" value="Vitamin K-dependent protein S"/>
    <property type="match status" value="1"/>
</dbReference>
<dbReference type="SUPFAM" id="SSF57184">
    <property type="entry name" value="Growth factor receptor domain"/>
    <property type="match status" value="1"/>
</dbReference>
<dbReference type="CDD" id="cd11304">
    <property type="entry name" value="Cadherin_repeat"/>
    <property type="match status" value="1"/>
</dbReference>
<evidence type="ECO:0000313" key="9">
    <source>
        <dbReference type="Proteomes" id="UP000694388"/>
    </source>
</evidence>
<name>A0A8C4QQM7_EPTBU</name>
<keyword evidence="5 6" id="KW-1015">Disulfide bond</keyword>
<dbReference type="CDD" id="cd00054">
    <property type="entry name" value="EGF_CA"/>
    <property type="match status" value="2"/>
</dbReference>
<sequence>MALHADRFSCQATTHMLAFPFSNPRIRLSDEDMDKQTQNKNCPVGFHNHEDHCVDTNECNRGSLCQHECVNTVGSFHCGCPGGYRLASDARGCEDVDECEEQGVSCGSSRLCFNMRGSYQCVSSPCPSGSRLDPISKGCVQHCSLNSENRRSSSGLSPHIRSPCPFVDFTRQYKLISMPSTVAPGTKLVQLIAEDNDGRPHTRTTFHSLAPETLSPFRILQDPNAKARGLVVAHQTLKANRVYRLKVRALSFGAQGSLEKQVTFVIILSVGPYPY</sequence>
<comment type="caution">
    <text evidence="6">Lacks conserved residue(s) required for the propagation of feature annotation.</text>
</comment>
<evidence type="ECO:0000259" key="7">
    <source>
        <dbReference type="PROSITE" id="PS50026"/>
    </source>
</evidence>
<evidence type="ECO:0000256" key="6">
    <source>
        <dbReference type="PROSITE-ProRule" id="PRU00076"/>
    </source>
</evidence>
<organism evidence="8 9">
    <name type="scientific">Eptatretus burgeri</name>
    <name type="common">Inshore hagfish</name>
    <dbReference type="NCBI Taxonomy" id="7764"/>
    <lineage>
        <taxon>Eukaryota</taxon>
        <taxon>Metazoa</taxon>
        <taxon>Chordata</taxon>
        <taxon>Craniata</taxon>
        <taxon>Vertebrata</taxon>
        <taxon>Cyclostomata</taxon>
        <taxon>Myxini</taxon>
        <taxon>Myxiniformes</taxon>
        <taxon>Myxinidae</taxon>
        <taxon>Eptatretinae</taxon>
        <taxon>Eptatretus</taxon>
    </lineage>
</organism>
<dbReference type="InterPro" id="IPR009030">
    <property type="entry name" value="Growth_fac_rcpt_cys_sf"/>
</dbReference>
<protein>
    <recommendedName>
        <fullName evidence="7">EGF-like domain-containing protein</fullName>
    </recommendedName>
</protein>
<comment type="subcellular location">
    <subcellularLocation>
        <location evidence="1">Membrane</location>
    </subcellularLocation>
</comment>
<evidence type="ECO:0000313" key="8">
    <source>
        <dbReference type="Ensembl" id="ENSEBUP00000019093.1"/>
    </source>
</evidence>
<keyword evidence="3" id="KW-0677">Repeat</keyword>
<dbReference type="InterPro" id="IPR000152">
    <property type="entry name" value="EGF-type_Asp/Asn_hydroxyl_site"/>
</dbReference>
<dbReference type="SUPFAM" id="SSF49313">
    <property type="entry name" value="Cadherin-like"/>
    <property type="match status" value="1"/>
</dbReference>
<feature type="domain" description="EGF-like" evidence="7">
    <location>
        <begin position="55"/>
        <end position="94"/>
    </location>
</feature>
<keyword evidence="9" id="KW-1185">Reference proteome</keyword>
<evidence type="ECO:0000256" key="2">
    <source>
        <dbReference type="ARBA" id="ARBA00022536"/>
    </source>
</evidence>
<evidence type="ECO:0000256" key="1">
    <source>
        <dbReference type="ARBA" id="ARBA00004370"/>
    </source>
</evidence>
<dbReference type="SMART" id="SM00181">
    <property type="entry name" value="EGF"/>
    <property type="match status" value="2"/>
</dbReference>
<dbReference type="PROSITE" id="PS01187">
    <property type="entry name" value="EGF_CA"/>
    <property type="match status" value="1"/>
</dbReference>
<dbReference type="SMART" id="SM00179">
    <property type="entry name" value="EGF_CA"/>
    <property type="match status" value="2"/>
</dbReference>
<dbReference type="InterPro" id="IPR015919">
    <property type="entry name" value="Cadherin-like_sf"/>
</dbReference>
<dbReference type="Gene3D" id="2.10.25.10">
    <property type="entry name" value="Laminin"/>
    <property type="match status" value="2"/>
</dbReference>
<evidence type="ECO:0000256" key="3">
    <source>
        <dbReference type="ARBA" id="ARBA00022737"/>
    </source>
</evidence>
<evidence type="ECO:0000256" key="5">
    <source>
        <dbReference type="ARBA" id="ARBA00023157"/>
    </source>
</evidence>
<dbReference type="Pfam" id="PF07645">
    <property type="entry name" value="EGF_CA"/>
    <property type="match status" value="2"/>
</dbReference>
<dbReference type="PANTHER" id="PTHR24034:SF89">
    <property type="entry name" value="COMPLEMENT COMPONENT C1Q RECEPTOR"/>
    <property type="match status" value="1"/>
</dbReference>
<dbReference type="InterPro" id="IPR018097">
    <property type="entry name" value="EGF_Ca-bd_CS"/>
</dbReference>
<dbReference type="GeneTree" id="ENSGT00940000154614"/>
<dbReference type="FunFam" id="2.10.25.10:FF:000352">
    <property type="entry name" value="Hemicentin 1"/>
    <property type="match status" value="1"/>
</dbReference>
<reference evidence="8" key="2">
    <citation type="submission" date="2025-09" db="UniProtKB">
        <authorList>
            <consortium name="Ensembl"/>
        </authorList>
    </citation>
    <scope>IDENTIFICATION</scope>
</reference>
<feature type="disulfide bond" evidence="6">
    <location>
        <begin position="59"/>
        <end position="69"/>
    </location>
</feature>
<dbReference type="PROSITE" id="PS00010">
    <property type="entry name" value="ASX_HYDROXYL"/>
    <property type="match status" value="1"/>
</dbReference>
<keyword evidence="4" id="KW-0472">Membrane</keyword>
<proteinExistence type="predicted"/>
<dbReference type="InterPro" id="IPR000742">
    <property type="entry name" value="EGF"/>
</dbReference>
<dbReference type="PROSITE" id="PS50026">
    <property type="entry name" value="EGF_3"/>
    <property type="match status" value="1"/>
</dbReference>
<dbReference type="AlphaFoldDB" id="A0A8C4QQM7"/>
<dbReference type="InterPro" id="IPR050751">
    <property type="entry name" value="ECM_structural_protein"/>
</dbReference>
<dbReference type="PANTHER" id="PTHR24034">
    <property type="entry name" value="EGF-LIKE DOMAIN-CONTAINING PROTEIN"/>
    <property type="match status" value="1"/>
</dbReference>
<dbReference type="GO" id="GO:0016020">
    <property type="term" value="C:membrane"/>
    <property type="evidence" value="ECO:0007669"/>
    <property type="project" value="UniProtKB-SubCell"/>
</dbReference>
<evidence type="ECO:0000256" key="4">
    <source>
        <dbReference type="ARBA" id="ARBA00023136"/>
    </source>
</evidence>
<dbReference type="GO" id="GO:0005509">
    <property type="term" value="F:calcium ion binding"/>
    <property type="evidence" value="ECO:0007669"/>
    <property type="project" value="InterPro"/>
</dbReference>